<dbReference type="EMBL" id="LR215973">
    <property type="protein sequence ID" value="VFA97567.1"/>
    <property type="molecule type" value="Genomic_DNA"/>
</dbReference>
<protein>
    <submittedName>
        <fullName evidence="3">Tropinesterase</fullName>
        <ecNumber evidence="3">3.1.1.10</ecNumber>
    </submittedName>
</protein>
<reference evidence="3 4" key="1">
    <citation type="submission" date="2019-02" db="EMBL/GenBank/DDBJ databases">
        <authorList>
            <consortium name="Pathogen Informatics"/>
        </authorList>
    </citation>
    <scope>NUCLEOTIDE SEQUENCE [LARGE SCALE GENOMIC DNA]</scope>
    <source>
        <strain evidence="3 4">3012STDY6756504</strain>
    </source>
</reference>
<dbReference type="Gene3D" id="3.40.50.1820">
    <property type="entry name" value="alpha/beta hydrolase"/>
    <property type="match status" value="1"/>
</dbReference>
<evidence type="ECO:0000313" key="4">
    <source>
        <dbReference type="Proteomes" id="UP000290439"/>
    </source>
</evidence>
<dbReference type="GO" id="GO:0050357">
    <property type="term" value="F:tropinesterase activity"/>
    <property type="evidence" value="ECO:0007669"/>
    <property type="project" value="UniProtKB-EC"/>
</dbReference>
<dbReference type="InterPro" id="IPR029058">
    <property type="entry name" value="AB_hydrolase_fold"/>
</dbReference>
<evidence type="ECO:0000313" key="3">
    <source>
        <dbReference type="EMBL" id="VFA97567.1"/>
    </source>
</evidence>
<feature type="region of interest" description="Disordered" evidence="1">
    <location>
        <begin position="162"/>
        <end position="203"/>
    </location>
</feature>
<keyword evidence="3" id="KW-0378">Hydrolase</keyword>
<dbReference type="SUPFAM" id="SSF53474">
    <property type="entry name" value="alpha/beta-Hydrolases"/>
    <property type="match status" value="1"/>
</dbReference>
<dbReference type="Proteomes" id="UP000290439">
    <property type="component" value="Chromosome"/>
</dbReference>
<dbReference type="PANTHER" id="PTHR43329">
    <property type="entry name" value="EPOXIDE HYDROLASE"/>
    <property type="match status" value="1"/>
</dbReference>
<feature type="domain" description="AB hydrolase-1" evidence="2">
    <location>
        <begin position="39"/>
        <end position="325"/>
    </location>
</feature>
<feature type="compositionally biased region" description="Basic residues" evidence="1">
    <location>
        <begin position="162"/>
        <end position="172"/>
    </location>
</feature>
<dbReference type="RefSeq" id="WP_130916412.1">
    <property type="nucleotide sequence ID" value="NZ_JADLQM010000011.1"/>
</dbReference>
<proteinExistence type="predicted"/>
<dbReference type="Pfam" id="PF00561">
    <property type="entry name" value="Abhydrolase_1"/>
    <property type="match status" value="1"/>
</dbReference>
<dbReference type="InterPro" id="IPR000073">
    <property type="entry name" value="AB_hydrolase_1"/>
</dbReference>
<organism evidence="3 4">
    <name type="scientific">Nocardia cyriacigeorgica</name>
    <dbReference type="NCBI Taxonomy" id="135487"/>
    <lineage>
        <taxon>Bacteria</taxon>
        <taxon>Bacillati</taxon>
        <taxon>Actinomycetota</taxon>
        <taxon>Actinomycetes</taxon>
        <taxon>Mycobacteriales</taxon>
        <taxon>Nocardiaceae</taxon>
        <taxon>Nocardia</taxon>
    </lineage>
</organism>
<evidence type="ECO:0000256" key="1">
    <source>
        <dbReference type="SAM" id="MobiDB-lite"/>
    </source>
</evidence>
<name>A0A4U8W5W9_9NOCA</name>
<gene>
    <name evidence="3" type="ORF">NCTC10797_01330</name>
</gene>
<sequence>MIEPHGAGRHPEDGPDRRWRLPVDGIELAGFEWGDPAAPPLVLVHGASDTHRTWEQVAVILADEFRVITYDVRGHGQSGAPHALGDYRLDRLAADLYAVIDTVSVDRPVHLAGHGWGAVQGWEAVLDPRASTRIASFTALSAPHLDHLGLWLRQLRRRSRRTVHRMQSRTVRRMATAPQHPHGSPATHRRSQTQALPAEGTRRMTPMASAVEEARLTLHSSPSMLRRALYQPRVRAGLRQLTHRSAHAQAPIAPTWRADLLAGARIVRANLGHHLRHPRDQHTSVPVQLLLDAADPAARPGVRAAVQQRVDRLWCYTLPADHWLPVTEPLLVGEAIANFISDLRADSDPEYRSTR</sequence>
<dbReference type="EC" id="3.1.1.10" evidence="3"/>
<dbReference type="AlphaFoldDB" id="A0A4U8W5W9"/>
<accession>A0A4U8W5W9</accession>
<evidence type="ECO:0000259" key="2">
    <source>
        <dbReference type="Pfam" id="PF00561"/>
    </source>
</evidence>